<dbReference type="AlphaFoldDB" id="A0A378IAQ2"/>
<keyword evidence="3" id="KW-1185">Reference proteome</keyword>
<reference evidence="1 3" key="1">
    <citation type="submission" date="2015-11" db="EMBL/GenBank/DDBJ databases">
        <title>Genomic analysis of 38 Legionella species identifies large and diverse effector repertoires.</title>
        <authorList>
            <person name="Burstein D."/>
            <person name="Amaro F."/>
            <person name="Zusman T."/>
            <person name="Lifshitz Z."/>
            <person name="Cohen O."/>
            <person name="Gilbert J.A."/>
            <person name="Pupko T."/>
            <person name="Shuman H.A."/>
            <person name="Segal G."/>
        </authorList>
    </citation>
    <scope>NUCLEOTIDE SEQUENCE [LARGE SCALE GENOMIC DNA]</scope>
    <source>
        <strain evidence="1 3">CDC#1407-AL-14</strain>
    </source>
</reference>
<reference evidence="2 4" key="2">
    <citation type="submission" date="2018-06" db="EMBL/GenBank/DDBJ databases">
        <authorList>
            <consortium name="Pathogen Informatics"/>
            <person name="Doyle S."/>
        </authorList>
    </citation>
    <scope>NUCLEOTIDE SEQUENCE [LARGE SCALE GENOMIC DNA]</scope>
    <source>
        <strain evidence="2 4">NCTC12437</strain>
    </source>
</reference>
<dbReference type="OrthoDB" id="5633097at2"/>
<evidence type="ECO:0000313" key="2">
    <source>
        <dbReference type="EMBL" id="STX31872.1"/>
    </source>
</evidence>
<protein>
    <submittedName>
        <fullName evidence="2">Uncharacterized protein</fullName>
    </submittedName>
</protein>
<dbReference type="EMBL" id="UGNW01000001">
    <property type="protein sequence ID" value="STX31872.1"/>
    <property type="molecule type" value="Genomic_DNA"/>
</dbReference>
<dbReference type="EMBL" id="LNXT01000006">
    <property type="protein sequence ID" value="KTC75177.1"/>
    <property type="molecule type" value="Genomic_DNA"/>
</dbReference>
<dbReference type="RefSeq" id="WP_058522664.1">
    <property type="nucleotide sequence ID" value="NZ_CAAAHV010000006.1"/>
</dbReference>
<name>A0A378IAQ2_9GAMM</name>
<accession>A0A378IAQ2</accession>
<dbReference type="Proteomes" id="UP000255066">
    <property type="component" value="Unassembled WGS sequence"/>
</dbReference>
<evidence type="ECO:0000313" key="1">
    <source>
        <dbReference type="EMBL" id="KTC75177.1"/>
    </source>
</evidence>
<dbReference type="Proteomes" id="UP000054735">
    <property type="component" value="Unassembled WGS sequence"/>
</dbReference>
<gene>
    <name evidence="1" type="ORF">Lbir_0551</name>
    <name evidence="2" type="ORF">NCTC12437_01646</name>
</gene>
<organism evidence="2 4">
    <name type="scientific">Legionella birminghamensis</name>
    <dbReference type="NCBI Taxonomy" id="28083"/>
    <lineage>
        <taxon>Bacteria</taxon>
        <taxon>Pseudomonadati</taxon>
        <taxon>Pseudomonadota</taxon>
        <taxon>Gammaproteobacteria</taxon>
        <taxon>Legionellales</taxon>
        <taxon>Legionellaceae</taxon>
        <taxon>Legionella</taxon>
    </lineage>
</organism>
<evidence type="ECO:0000313" key="4">
    <source>
        <dbReference type="Proteomes" id="UP000255066"/>
    </source>
</evidence>
<proteinExistence type="predicted"/>
<evidence type="ECO:0000313" key="3">
    <source>
        <dbReference type="Proteomes" id="UP000054735"/>
    </source>
</evidence>
<sequence length="363" mass="40808">MGIKLNNDICRFIFQTSLCFLLFSQQLFAITFEEARLVKKDFQLYQAWSLARNYLFGTTLKSDRVQALAWEKVYLDLLPAAYPKKTDLLARFQAGLNPEQMQQADNLARQFVEQYNLGSTPLTEAELSKAYVLRDEPIAWKTVTEPIAPRAVAGNFHKWMQWLDEQGLRATVLDLDQRAYQLFQDKAYPIVYGQVIVRGIESPEMVSSEVSILPGGYFVAQAKGGTISFSLPGYKTIVIPIAPEQQVQSFYPIVLDSLPQSPRTGVIGRVLPWEGADKSNIILRSVADNEHMDSSQAWKYPALPLTVTNHGEFYTTGLSQGHYQLIINTAGVSSVIKFFVKEQEVRGLSLIDLRKQAAAKSQG</sequence>